<reference evidence="1" key="1">
    <citation type="journal article" date="2022" name="bioRxiv">
        <title>Sequencing and chromosome-scale assembly of the giantPleurodeles waltlgenome.</title>
        <authorList>
            <person name="Brown T."/>
            <person name="Elewa A."/>
            <person name="Iarovenko S."/>
            <person name="Subramanian E."/>
            <person name="Araus A.J."/>
            <person name="Petzold A."/>
            <person name="Susuki M."/>
            <person name="Suzuki K.-i.T."/>
            <person name="Hayashi T."/>
            <person name="Toyoda A."/>
            <person name="Oliveira C."/>
            <person name="Osipova E."/>
            <person name="Leigh N.D."/>
            <person name="Simon A."/>
            <person name="Yun M.H."/>
        </authorList>
    </citation>
    <scope>NUCLEOTIDE SEQUENCE</scope>
    <source>
        <strain evidence="1">20211129_DDA</strain>
        <tissue evidence="1">Liver</tissue>
    </source>
</reference>
<dbReference type="Proteomes" id="UP001066276">
    <property type="component" value="Chromosome 10"/>
</dbReference>
<dbReference type="AlphaFoldDB" id="A0AAV7MA45"/>
<gene>
    <name evidence="1" type="ORF">NDU88_004510</name>
</gene>
<name>A0AAV7MA45_PLEWA</name>
<feature type="non-terminal residue" evidence="1">
    <location>
        <position position="1"/>
    </location>
</feature>
<keyword evidence="2" id="KW-1185">Reference proteome</keyword>
<proteinExistence type="predicted"/>
<protein>
    <submittedName>
        <fullName evidence="1">Uncharacterized protein</fullName>
    </submittedName>
</protein>
<evidence type="ECO:0000313" key="2">
    <source>
        <dbReference type="Proteomes" id="UP001066276"/>
    </source>
</evidence>
<dbReference type="EMBL" id="JANPWB010000014">
    <property type="protein sequence ID" value="KAJ1099409.1"/>
    <property type="molecule type" value="Genomic_DNA"/>
</dbReference>
<evidence type="ECO:0000313" key="1">
    <source>
        <dbReference type="EMBL" id="KAJ1099409.1"/>
    </source>
</evidence>
<comment type="caution">
    <text evidence="1">The sequence shown here is derived from an EMBL/GenBank/DDBJ whole genome shotgun (WGS) entry which is preliminary data.</text>
</comment>
<organism evidence="1 2">
    <name type="scientific">Pleurodeles waltl</name>
    <name type="common">Iberian ribbed newt</name>
    <dbReference type="NCBI Taxonomy" id="8319"/>
    <lineage>
        <taxon>Eukaryota</taxon>
        <taxon>Metazoa</taxon>
        <taxon>Chordata</taxon>
        <taxon>Craniata</taxon>
        <taxon>Vertebrata</taxon>
        <taxon>Euteleostomi</taxon>
        <taxon>Amphibia</taxon>
        <taxon>Batrachia</taxon>
        <taxon>Caudata</taxon>
        <taxon>Salamandroidea</taxon>
        <taxon>Salamandridae</taxon>
        <taxon>Pleurodelinae</taxon>
        <taxon>Pleurodeles</taxon>
    </lineage>
</organism>
<accession>A0AAV7MA45</accession>
<feature type="non-terminal residue" evidence="1">
    <location>
        <position position="73"/>
    </location>
</feature>
<sequence>KKGRLSAWHTATVGGQYRHSSPLHYAVLLASTDAIPGIWPTWLWWTSAHMDATGASIPVLGTLLRWGRVPHGL</sequence>